<name>A0A841KPK3_9FIRM</name>
<dbReference type="InterPro" id="IPR014718">
    <property type="entry name" value="GH-type_carb-bd"/>
</dbReference>
<evidence type="ECO:0000256" key="8">
    <source>
        <dbReference type="PIRNR" id="PIRNR005096"/>
    </source>
</evidence>
<dbReference type="PANTHER" id="PTHR10091">
    <property type="entry name" value="ALDOSE-1-EPIMERASE"/>
    <property type="match status" value="1"/>
</dbReference>
<dbReference type="PROSITE" id="PS00545">
    <property type="entry name" value="ALDOSE_1_EPIMERASE"/>
    <property type="match status" value="1"/>
</dbReference>
<dbReference type="EMBL" id="JACHEN010000006">
    <property type="protein sequence ID" value="MBB6215251.1"/>
    <property type="molecule type" value="Genomic_DNA"/>
</dbReference>
<dbReference type="UniPathway" id="UPA00242"/>
<evidence type="ECO:0000256" key="11">
    <source>
        <dbReference type="PIRSR" id="PIRSR005096-3"/>
    </source>
</evidence>
<dbReference type="Gene3D" id="2.70.98.10">
    <property type="match status" value="1"/>
</dbReference>
<dbReference type="SUPFAM" id="SSF74650">
    <property type="entry name" value="Galactose mutarotase-like"/>
    <property type="match status" value="1"/>
</dbReference>
<evidence type="ECO:0000256" key="7">
    <source>
        <dbReference type="ARBA" id="ARBA00023277"/>
    </source>
</evidence>
<comment type="caution">
    <text evidence="12">The sequence shown here is derived from an EMBL/GenBank/DDBJ whole genome shotgun (WGS) entry which is preliminary data.</text>
</comment>
<organism evidence="12 13">
    <name type="scientific">Anaerosolibacter carboniphilus</name>
    <dbReference type="NCBI Taxonomy" id="1417629"/>
    <lineage>
        <taxon>Bacteria</taxon>
        <taxon>Bacillati</taxon>
        <taxon>Bacillota</taxon>
        <taxon>Clostridia</taxon>
        <taxon>Peptostreptococcales</taxon>
        <taxon>Thermotaleaceae</taxon>
        <taxon>Anaerosolibacter</taxon>
    </lineage>
</organism>
<dbReference type="PANTHER" id="PTHR10091:SF0">
    <property type="entry name" value="GALACTOSE MUTAROTASE"/>
    <property type="match status" value="1"/>
</dbReference>
<dbReference type="InterPro" id="IPR047215">
    <property type="entry name" value="Galactose_mutarotase-like"/>
</dbReference>
<feature type="binding site" evidence="11">
    <location>
        <begin position="178"/>
        <end position="180"/>
    </location>
    <ligand>
        <name>beta-D-galactose</name>
        <dbReference type="ChEBI" id="CHEBI:27667"/>
    </ligand>
</feature>
<dbReference type="EC" id="5.1.3.3" evidence="4 8"/>
<dbReference type="GO" id="GO:0006006">
    <property type="term" value="P:glucose metabolic process"/>
    <property type="evidence" value="ECO:0007669"/>
    <property type="project" value="TreeGrafter"/>
</dbReference>
<dbReference type="Pfam" id="PF01263">
    <property type="entry name" value="Aldose_epim"/>
    <property type="match status" value="1"/>
</dbReference>
<evidence type="ECO:0000313" key="12">
    <source>
        <dbReference type="EMBL" id="MBB6215251.1"/>
    </source>
</evidence>
<evidence type="ECO:0000256" key="4">
    <source>
        <dbReference type="ARBA" id="ARBA00013185"/>
    </source>
</evidence>
<dbReference type="InterPro" id="IPR015443">
    <property type="entry name" value="Aldose_1-epimerase"/>
</dbReference>
<dbReference type="GO" id="GO:0004034">
    <property type="term" value="F:aldose 1-epimerase activity"/>
    <property type="evidence" value="ECO:0007669"/>
    <property type="project" value="UniProtKB-EC"/>
</dbReference>
<dbReference type="CDD" id="cd09019">
    <property type="entry name" value="galactose_mutarotase_like"/>
    <property type="match status" value="1"/>
</dbReference>
<dbReference type="NCBIfam" id="NF008277">
    <property type="entry name" value="PRK11055.1"/>
    <property type="match status" value="1"/>
</dbReference>
<comment type="catalytic activity">
    <reaction evidence="1 8">
        <text>alpha-D-glucose = beta-D-glucose</text>
        <dbReference type="Rhea" id="RHEA:10264"/>
        <dbReference type="ChEBI" id="CHEBI:15903"/>
        <dbReference type="ChEBI" id="CHEBI:17925"/>
        <dbReference type="EC" id="5.1.3.3"/>
    </reaction>
</comment>
<evidence type="ECO:0000256" key="3">
    <source>
        <dbReference type="ARBA" id="ARBA00006206"/>
    </source>
</evidence>
<dbReference type="InterPro" id="IPR018052">
    <property type="entry name" value="Ald1_epimerase_CS"/>
</dbReference>
<evidence type="ECO:0000256" key="2">
    <source>
        <dbReference type="ARBA" id="ARBA00005028"/>
    </source>
</evidence>
<feature type="active site" description="Proton acceptor" evidence="9">
    <location>
        <position position="310"/>
    </location>
</feature>
<evidence type="ECO:0000256" key="9">
    <source>
        <dbReference type="PIRSR" id="PIRSR005096-1"/>
    </source>
</evidence>
<evidence type="ECO:0000256" key="1">
    <source>
        <dbReference type="ARBA" id="ARBA00001614"/>
    </source>
</evidence>
<proteinExistence type="inferred from homology"/>
<sequence>MYETEKVFRVDHKEATLISLKNRKGMELRLLSYGAAVVDILTPDREGRVESVVLSYENIGDYVKNSPYFGVTVGRTAGRIAEGTFCLDGKVYNLNKNYGPNHGHGGPGGFSFQVWDYEIQEVGSQNKVIFTYLSKDMEENYPGNLHAKVTYTLTEENEVVIEYEAETDRKTLCNLTNHAYFNLSGNYKRKVTEQYLRMDTDGFLRLNSCQIPEGEITPVMGTPMDFRSLKLIGKDIGTDDEQLIMAKGYDHPWMLCRRENQIEMLDEKSGRKMMIATTYPCVVVYTYNYPNNEKLKYGKVGSRHDGICFETQYEPDGIHHEHLHPAILDVGEKYYERTIFKFSIA</sequence>
<accession>A0A841KPK3</accession>
<feature type="active site" description="Proton donor" evidence="9">
    <location>
        <position position="178"/>
    </location>
</feature>
<comment type="similarity">
    <text evidence="3 8">Belongs to the aldose epimerase family.</text>
</comment>
<reference evidence="12 13" key="1">
    <citation type="submission" date="2020-08" db="EMBL/GenBank/DDBJ databases">
        <title>Genomic Encyclopedia of Type Strains, Phase IV (KMG-IV): sequencing the most valuable type-strain genomes for metagenomic binning, comparative biology and taxonomic classification.</title>
        <authorList>
            <person name="Goeker M."/>
        </authorList>
    </citation>
    <scope>NUCLEOTIDE SEQUENCE [LARGE SCALE GENOMIC DNA]</scope>
    <source>
        <strain evidence="12 13">DSM 103526</strain>
    </source>
</reference>
<dbReference type="AlphaFoldDB" id="A0A841KPK3"/>
<evidence type="ECO:0000256" key="10">
    <source>
        <dbReference type="PIRSR" id="PIRSR005096-2"/>
    </source>
</evidence>
<keyword evidence="13" id="KW-1185">Reference proteome</keyword>
<evidence type="ECO:0000313" key="13">
    <source>
        <dbReference type="Proteomes" id="UP000579281"/>
    </source>
</evidence>
<dbReference type="PIRSF" id="PIRSF005096">
    <property type="entry name" value="GALM"/>
    <property type="match status" value="1"/>
</dbReference>
<protein>
    <recommendedName>
        <fullName evidence="5 8">Aldose 1-epimerase</fullName>
        <ecNumber evidence="4 8">5.1.3.3</ecNumber>
    </recommendedName>
</protein>
<feature type="binding site" evidence="10">
    <location>
        <position position="250"/>
    </location>
    <ligand>
        <name>beta-D-galactose</name>
        <dbReference type="ChEBI" id="CHEBI:27667"/>
    </ligand>
</feature>
<dbReference type="GO" id="GO:0030246">
    <property type="term" value="F:carbohydrate binding"/>
    <property type="evidence" value="ECO:0007669"/>
    <property type="project" value="InterPro"/>
</dbReference>
<keyword evidence="7 8" id="KW-0119">Carbohydrate metabolism</keyword>
<dbReference type="Proteomes" id="UP000579281">
    <property type="component" value="Unassembled WGS sequence"/>
</dbReference>
<dbReference type="GO" id="GO:0033499">
    <property type="term" value="P:galactose catabolic process via UDP-galactose, Leloir pathway"/>
    <property type="evidence" value="ECO:0007669"/>
    <property type="project" value="TreeGrafter"/>
</dbReference>
<evidence type="ECO:0000256" key="5">
    <source>
        <dbReference type="ARBA" id="ARBA00014165"/>
    </source>
</evidence>
<comment type="pathway">
    <text evidence="2 8">Carbohydrate metabolism; hexose metabolism.</text>
</comment>
<gene>
    <name evidence="12" type="ORF">HNQ80_001340</name>
</gene>
<dbReference type="InterPro" id="IPR008183">
    <property type="entry name" value="Aldose_1/G6P_1-epimerase"/>
</dbReference>
<evidence type="ECO:0000256" key="6">
    <source>
        <dbReference type="ARBA" id="ARBA00023235"/>
    </source>
</evidence>
<dbReference type="InterPro" id="IPR011013">
    <property type="entry name" value="Gal_mutarotase_sf_dom"/>
</dbReference>
<dbReference type="RefSeq" id="WP_184309372.1">
    <property type="nucleotide sequence ID" value="NZ_JACHEN010000006.1"/>
</dbReference>
<keyword evidence="6 8" id="KW-0413">Isomerase</keyword>